<sequence length="50" mass="5691">MYLKYGKMKKFYFVIAAMTRYLSISASQALYRSISCNKVVVVFSKLGGEV</sequence>
<accession>E6MTK2</accession>
<protein>
    <submittedName>
        <fullName evidence="1">Uncharacterized protein</fullName>
    </submittedName>
</protein>
<dbReference type="HOGENOM" id="CLU_3121278_0_0_10"/>
<organism evidence="1 2">
    <name type="scientific">Segatella salivae DSM 15606</name>
    <dbReference type="NCBI Taxonomy" id="888832"/>
    <lineage>
        <taxon>Bacteria</taxon>
        <taxon>Pseudomonadati</taxon>
        <taxon>Bacteroidota</taxon>
        <taxon>Bacteroidia</taxon>
        <taxon>Bacteroidales</taxon>
        <taxon>Prevotellaceae</taxon>
        <taxon>Segatella</taxon>
    </lineage>
</organism>
<gene>
    <name evidence="1" type="ORF">HMPREF9420_2820</name>
</gene>
<evidence type="ECO:0000313" key="2">
    <source>
        <dbReference type="Proteomes" id="UP000003874"/>
    </source>
</evidence>
<evidence type="ECO:0000313" key="1">
    <source>
        <dbReference type="EMBL" id="EFV03034.1"/>
    </source>
</evidence>
<dbReference type="EMBL" id="AEQO01000215">
    <property type="protein sequence ID" value="EFV03034.1"/>
    <property type="molecule type" value="Genomic_DNA"/>
</dbReference>
<comment type="caution">
    <text evidence="1">The sequence shown here is derived from an EMBL/GenBank/DDBJ whole genome shotgun (WGS) entry which is preliminary data.</text>
</comment>
<dbReference type="STRING" id="888832.HMPREF9420_2820"/>
<dbReference type="AlphaFoldDB" id="E6MTK2"/>
<name>E6MTK2_9BACT</name>
<keyword evidence="2" id="KW-1185">Reference proteome</keyword>
<dbReference type="Proteomes" id="UP000003874">
    <property type="component" value="Unassembled WGS sequence"/>
</dbReference>
<reference evidence="1 2" key="1">
    <citation type="submission" date="2010-12" db="EMBL/GenBank/DDBJ databases">
        <authorList>
            <person name="Muzny D."/>
            <person name="Qin X."/>
            <person name="Deng J."/>
            <person name="Jiang H."/>
            <person name="Liu Y."/>
            <person name="Qu J."/>
            <person name="Song X.-Z."/>
            <person name="Zhang L."/>
            <person name="Thornton R."/>
            <person name="Coyle M."/>
            <person name="Francisco L."/>
            <person name="Jackson L."/>
            <person name="Javaid M."/>
            <person name="Korchina V."/>
            <person name="Kovar C."/>
            <person name="Mata R."/>
            <person name="Mathew T."/>
            <person name="Ngo R."/>
            <person name="Nguyen L."/>
            <person name="Nguyen N."/>
            <person name="Okwuonu G."/>
            <person name="Ongeri F."/>
            <person name="Pham C."/>
            <person name="Simmons D."/>
            <person name="Wilczek-Boney K."/>
            <person name="Hale W."/>
            <person name="Jakkamsetti A."/>
            <person name="Pham P."/>
            <person name="Ruth R."/>
            <person name="San Lucas F."/>
            <person name="Warren J."/>
            <person name="Zhang J."/>
            <person name="Zhao Z."/>
            <person name="Zhou C."/>
            <person name="Zhu D."/>
            <person name="Lee S."/>
            <person name="Bess C."/>
            <person name="Blankenburg K."/>
            <person name="Forbes L."/>
            <person name="Fu Q."/>
            <person name="Gubbala S."/>
            <person name="Hirani K."/>
            <person name="Jayaseelan J.C."/>
            <person name="Lara F."/>
            <person name="Munidasa M."/>
            <person name="Palculict T."/>
            <person name="Patil S."/>
            <person name="Pu L.-L."/>
            <person name="Saada N."/>
            <person name="Tang L."/>
            <person name="Weissenberger G."/>
            <person name="Zhu Y."/>
            <person name="Hemphill L."/>
            <person name="Shang Y."/>
            <person name="Youmans B."/>
            <person name="Ayvaz T."/>
            <person name="Ross M."/>
            <person name="Santibanez J."/>
            <person name="Aqrawi P."/>
            <person name="Gross S."/>
            <person name="Joshi V."/>
            <person name="Fowler G."/>
            <person name="Nazareth L."/>
            <person name="Reid J."/>
            <person name="Worley K."/>
            <person name="Petrosino J."/>
            <person name="Highlander S."/>
            <person name="Gibbs R."/>
        </authorList>
    </citation>
    <scope>NUCLEOTIDE SEQUENCE [LARGE SCALE GENOMIC DNA]</scope>
    <source>
        <strain evidence="1 2">DSM 15606</strain>
    </source>
</reference>
<proteinExistence type="predicted"/>